<evidence type="ECO:0000313" key="1">
    <source>
        <dbReference type="EMBL" id="EML1471876.1"/>
    </source>
</evidence>
<name>A0AAI9DLA7_PLUGE</name>
<comment type="caution">
    <text evidence="1">The sequence shown here is derived from an EMBL/GenBank/DDBJ whole genome shotgun (WGS) entry which is preliminary data.</text>
</comment>
<dbReference type="SUPFAM" id="SSF52058">
    <property type="entry name" value="L domain-like"/>
    <property type="match status" value="1"/>
</dbReference>
<organism evidence="1">
    <name type="scientific">Pluralibacter gergoviae</name>
    <name type="common">Enterobacter gergoviae</name>
    <dbReference type="NCBI Taxonomy" id="61647"/>
    <lineage>
        <taxon>Bacteria</taxon>
        <taxon>Pseudomonadati</taxon>
        <taxon>Pseudomonadota</taxon>
        <taxon>Gammaproteobacteria</taxon>
        <taxon>Enterobacterales</taxon>
        <taxon>Enterobacteriaceae</taxon>
        <taxon>Pluralibacter</taxon>
    </lineage>
</organism>
<dbReference type="InterPro" id="IPR021283">
    <property type="entry name" value="Phage_Wedge1"/>
</dbReference>
<dbReference type="InterPro" id="IPR032675">
    <property type="entry name" value="LRR_dom_sf"/>
</dbReference>
<reference evidence="1" key="1">
    <citation type="submission" date="2024-02" db="EMBL/GenBank/DDBJ databases">
        <authorList>
            <consortium name="Clinical and Environmental Microbiology Branch: Whole genome sequencing antimicrobial resistance pathogens in the healthcare setting"/>
        </authorList>
    </citation>
    <scope>NUCLEOTIDE SEQUENCE</scope>
    <source>
        <strain evidence="1">2021DK-00143</strain>
    </source>
</reference>
<proteinExistence type="predicted"/>
<sequence length="679" mass="75061">MFDHKKKVRSRVYWQYKNSPQLNKWLQILPEIANDTLESQIEKIERIIEIDIAAGEQLDICGRIAGIPRRPKILKLGICEMVIADDELFRLIIKGKITKNNGDATIDNVKLAGDYLFGGSFTILDGLDMTMLPLWWEKYLPDLQFVKLVHDMDLLPRPQGVGMRDPRVIRYIPWGFGRNYQNFEHAGFWDGGDLVNYGFRISLWFDADAGILRGQITSIQKSVNLSGIEVKIDYTSAKGNAFSHYVATDGNGSFADALNDYGIYTAQARAQIFTPTCTTEDVISRPLTFTYYIETVVVKINYNNASQPVFSVDSSKEPLGAFTIDYGDGVDSADYKFSSGGSVILTRNIPLNQVLTLTIKKSWTINFNTQNQAYYNSVLELVLVAGLRTNLSRMFSGTQKLTKIDSGAFDDLPFVESFEQAFSQSIYSDGRGGMGNLSEIPERLFDKCTRVKTFKGTFSGQSKLRAIPAGLFDNCPEVTIFQDTFSHCTLISEIPAGLFDGNIKVISFANTFKGCQKIESIPVGLFKNNSLVTSFLATFAQSYSLKSIPAGLFDNNPLVTTFGGVTVSNGKYDGANAVFSECKLLTSVPAGLFDCCPNIVELGGVLALCPRLQVNINELFKLASYPAVTFIPWAFNKSSLITGSGNALIAKLPNAANHKEVFTGCSLLSDYASIPSDWK</sequence>
<dbReference type="EMBL" id="ABLOKC030000012">
    <property type="protein sequence ID" value="EML1471876.1"/>
    <property type="molecule type" value="Genomic_DNA"/>
</dbReference>
<gene>
    <name evidence="1" type="ORF">QEG54_002615</name>
</gene>
<dbReference type="Gene3D" id="3.80.10.10">
    <property type="entry name" value="Ribonuclease Inhibitor"/>
    <property type="match status" value="1"/>
</dbReference>
<protein>
    <submittedName>
        <fullName evidence="1">DUF2612 domain-containing protein</fullName>
    </submittedName>
</protein>
<dbReference type="AlphaFoldDB" id="A0AAI9DLA7"/>
<accession>A0AAI9DLA7</accession>
<dbReference type="Pfam" id="PF11041">
    <property type="entry name" value="Phage_Wedge1"/>
    <property type="match status" value="2"/>
</dbReference>